<organism evidence="1 2">
    <name type="scientific">Vibrio aestuarianus</name>
    <dbReference type="NCBI Taxonomy" id="28171"/>
    <lineage>
        <taxon>Bacteria</taxon>
        <taxon>Pseudomonadati</taxon>
        <taxon>Pseudomonadota</taxon>
        <taxon>Gammaproteobacteria</taxon>
        <taxon>Vibrionales</taxon>
        <taxon>Vibrionaceae</taxon>
        <taxon>Vibrio</taxon>
    </lineage>
</organism>
<dbReference type="EMBL" id="CALYLK010000001">
    <property type="protein sequence ID" value="CAH8193220.1"/>
    <property type="molecule type" value="Genomic_DNA"/>
</dbReference>
<name>A0ABM9FI95_9VIBR</name>
<dbReference type="Proteomes" id="UP001152658">
    <property type="component" value="Unassembled WGS sequence"/>
</dbReference>
<protein>
    <submittedName>
        <fullName evidence="1">Uncharacterized protein</fullName>
    </submittedName>
</protein>
<keyword evidence="2" id="KW-1185">Reference proteome</keyword>
<proteinExistence type="predicted"/>
<reference evidence="1" key="1">
    <citation type="submission" date="2022-06" db="EMBL/GenBank/DDBJ databases">
        <authorList>
            <person name="Goudenege D."/>
            <person name="Le Roux F."/>
        </authorList>
    </citation>
    <scope>NUCLEOTIDE SEQUENCE</scope>
    <source>
        <strain evidence="1">12-063</strain>
    </source>
</reference>
<evidence type="ECO:0000313" key="1">
    <source>
        <dbReference type="EMBL" id="CAH8193220.1"/>
    </source>
</evidence>
<accession>A0ABM9FI95</accession>
<sequence>MHCADKMRLAYNLLDLASAFSSISGDIYFINHLSSSAVLS</sequence>
<evidence type="ECO:0000313" key="2">
    <source>
        <dbReference type="Proteomes" id="UP001152658"/>
    </source>
</evidence>
<comment type="caution">
    <text evidence="1">The sequence shown here is derived from an EMBL/GenBank/DDBJ whole genome shotgun (WGS) entry which is preliminary data.</text>
</comment>
<gene>
    <name evidence="1" type="ORF">VAE063_1000395</name>
</gene>